<evidence type="ECO:0000256" key="1">
    <source>
        <dbReference type="ARBA" id="ARBA00022450"/>
    </source>
</evidence>
<dbReference type="Pfam" id="PF21089">
    <property type="entry name" value="PKS_DH_N"/>
    <property type="match status" value="1"/>
</dbReference>
<dbReference type="Pfam" id="PF08659">
    <property type="entry name" value="KR"/>
    <property type="match status" value="1"/>
</dbReference>
<dbReference type="SUPFAM" id="SSF53335">
    <property type="entry name" value="S-adenosyl-L-methionine-dependent methyltransferases"/>
    <property type="match status" value="1"/>
</dbReference>
<dbReference type="Pfam" id="PF08242">
    <property type="entry name" value="Methyltransf_12"/>
    <property type="match status" value="1"/>
</dbReference>
<dbReference type="InterPro" id="IPR042104">
    <property type="entry name" value="PKS_dehydratase_sf"/>
</dbReference>
<feature type="region of interest" description="N-terminal hotdog fold" evidence="7">
    <location>
        <begin position="912"/>
        <end position="1032"/>
    </location>
</feature>
<dbReference type="SMART" id="SM00826">
    <property type="entry name" value="PKS_DH"/>
    <property type="match status" value="1"/>
</dbReference>
<dbReference type="InterPro" id="IPR057326">
    <property type="entry name" value="KR_dom"/>
</dbReference>
<dbReference type="Pfam" id="PF14765">
    <property type="entry name" value="PS-DH"/>
    <property type="match status" value="1"/>
</dbReference>
<dbReference type="InterPro" id="IPR020843">
    <property type="entry name" value="ER"/>
</dbReference>
<dbReference type="Pfam" id="PF00698">
    <property type="entry name" value="Acyl_transf_1"/>
    <property type="match status" value="1"/>
</dbReference>
<dbReference type="PROSITE" id="PS52019">
    <property type="entry name" value="PKS_MFAS_DH"/>
    <property type="match status" value="1"/>
</dbReference>
<evidence type="ECO:0000256" key="4">
    <source>
        <dbReference type="ARBA" id="ARBA00022857"/>
    </source>
</evidence>
<keyword evidence="1" id="KW-0596">Phosphopantetheine</keyword>
<dbReference type="Pfam" id="PF08240">
    <property type="entry name" value="ADH_N"/>
    <property type="match status" value="1"/>
</dbReference>
<protein>
    <submittedName>
        <fullName evidence="12">Type I polyketide synthase</fullName>
    </submittedName>
</protein>
<dbReference type="Pfam" id="PF02801">
    <property type="entry name" value="Ketoacyl-synt_C"/>
    <property type="match status" value="1"/>
</dbReference>
<dbReference type="SMART" id="SM00829">
    <property type="entry name" value="PKS_ER"/>
    <property type="match status" value="1"/>
</dbReference>
<dbReference type="Gene3D" id="3.10.129.110">
    <property type="entry name" value="Polyketide synthase dehydratase"/>
    <property type="match status" value="1"/>
</dbReference>
<feature type="region of interest" description="Disordered" evidence="8">
    <location>
        <begin position="2509"/>
        <end position="2756"/>
    </location>
</feature>
<dbReference type="SUPFAM" id="SSF52151">
    <property type="entry name" value="FabD/lysophospholipase-like"/>
    <property type="match status" value="1"/>
</dbReference>
<dbReference type="InterPro" id="IPR020841">
    <property type="entry name" value="PKS_Beta-ketoAc_synthase_dom"/>
</dbReference>
<evidence type="ECO:0000259" key="9">
    <source>
        <dbReference type="PROSITE" id="PS50075"/>
    </source>
</evidence>
<dbReference type="Gene3D" id="1.10.1200.10">
    <property type="entry name" value="ACP-like"/>
    <property type="match status" value="1"/>
</dbReference>
<dbReference type="InterPro" id="IPR036736">
    <property type="entry name" value="ACP-like_sf"/>
</dbReference>
<evidence type="ECO:0000256" key="8">
    <source>
        <dbReference type="SAM" id="MobiDB-lite"/>
    </source>
</evidence>
<organism evidence="12 13">
    <name type="scientific">Actinomadura miaoliensis</name>
    <dbReference type="NCBI Taxonomy" id="430685"/>
    <lineage>
        <taxon>Bacteria</taxon>
        <taxon>Bacillati</taxon>
        <taxon>Actinomycetota</taxon>
        <taxon>Actinomycetes</taxon>
        <taxon>Streptosporangiales</taxon>
        <taxon>Thermomonosporaceae</taxon>
        <taxon>Actinomadura</taxon>
    </lineage>
</organism>
<feature type="active site" description="Proton donor; for dehydratase activity" evidence="7">
    <location>
        <position position="1108"/>
    </location>
</feature>
<dbReference type="Gene3D" id="3.40.366.10">
    <property type="entry name" value="Malonyl-Coenzyme A Acyl Carrier Protein, domain 2"/>
    <property type="match status" value="1"/>
</dbReference>
<reference evidence="13" key="1">
    <citation type="journal article" date="2019" name="Int. J. Syst. Evol. Microbiol.">
        <title>The Global Catalogue of Microorganisms (GCM) 10K type strain sequencing project: providing services to taxonomists for standard genome sequencing and annotation.</title>
        <authorList>
            <consortium name="The Broad Institute Genomics Platform"/>
            <consortium name="The Broad Institute Genome Sequencing Center for Infectious Disease"/>
            <person name="Wu L."/>
            <person name="Ma J."/>
        </authorList>
    </citation>
    <scope>NUCLEOTIDE SEQUENCE [LARGE SCALE GENOMIC DNA]</scope>
    <source>
        <strain evidence="13">JCM 16702</strain>
    </source>
</reference>
<dbReference type="InterPro" id="IPR020806">
    <property type="entry name" value="PKS_PP-bd"/>
</dbReference>
<dbReference type="PROSITE" id="PS00606">
    <property type="entry name" value="KS3_1"/>
    <property type="match status" value="1"/>
</dbReference>
<dbReference type="InterPro" id="IPR013968">
    <property type="entry name" value="PKS_KR"/>
</dbReference>
<dbReference type="InterPro" id="IPR049900">
    <property type="entry name" value="PKS_mFAS_DH"/>
</dbReference>
<dbReference type="SMART" id="SM00825">
    <property type="entry name" value="PKS_KS"/>
    <property type="match status" value="1"/>
</dbReference>
<accession>A0ABP7WR64</accession>
<dbReference type="SMART" id="SM00827">
    <property type="entry name" value="PKS_AT"/>
    <property type="match status" value="1"/>
</dbReference>
<dbReference type="PROSITE" id="PS00012">
    <property type="entry name" value="PHOSPHOPANTETHEINE"/>
    <property type="match status" value="1"/>
</dbReference>
<dbReference type="Gene3D" id="3.90.180.10">
    <property type="entry name" value="Medium-chain alcohol dehydrogenases, catalytic domain"/>
    <property type="match status" value="1"/>
</dbReference>
<dbReference type="SUPFAM" id="SSF55048">
    <property type="entry name" value="Probable ACP-binding domain of malonyl-CoA ACP transacylase"/>
    <property type="match status" value="1"/>
</dbReference>
<dbReference type="InterPro" id="IPR014030">
    <property type="entry name" value="Ketoacyl_synth_N"/>
</dbReference>
<evidence type="ECO:0000313" key="13">
    <source>
        <dbReference type="Proteomes" id="UP001500683"/>
    </source>
</evidence>
<feature type="compositionally biased region" description="Low complexity" evidence="8">
    <location>
        <begin position="2516"/>
        <end position="2531"/>
    </location>
</feature>
<feature type="active site" description="Proton acceptor; for dehydratase activity" evidence="7">
    <location>
        <position position="941"/>
    </location>
</feature>
<dbReference type="InterPro" id="IPR016036">
    <property type="entry name" value="Malonyl_transacylase_ACP-bd"/>
</dbReference>
<dbReference type="SMART" id="SM01294">
    <property type="entry name" value="PKS_PP_betabranch"/>
    <property type="match status" value="1"/>
</dbReference>
<dbReference type="PROSITE" id="PS52004">
    <property type="entry name" value="KS3_2"/>
    <property type="match status" value="1"/>
</dbReference>
<evidence type="ECO:0000256" key="3">
    <source>
        <dbReference type="ARBA" id="ARBA00022679"/>
    </source>
</evidence>
<keyword evidence="5" id="KW-0511">Multifunctional enzyme</keyword>
<dbReference type="Gene3D" id="3.40.47.10">
    <property type="match status" value="1"/>
</dbReference>
<dbReference type="Pfam" id="PF00550">
    <property type="entry name" value="PP-binding"/>
    <property type="match status" value="1"/>
</dbReference>
<dbReference type="InterPro" id="IPR016035">
    <property type="entry name" value="Acyl_Trfase/lysoPLipase"/>
</dbReference>
<evidence type="ECO:0000256" key="6">
    <source>
        <dbReference type="ARBA" id="ARBA00023315"/>
    </source>
</evidence>
<dbReference type="PROSITE" id="PS50075">
    <property type="entry name" value="CARRIER"/>
    <property type="match status" value="1"/>
</dbReference>
<dbReference type="InterPro" id="IPR014031">
    <property type="entry name" value="Ketoacyl_synth_C"/>
</dbReference>
<dbReference type="PROSITE" id="PS51257">
    <property type="entry name" value="PROKAR_LIPOPROTEIN"/>
    <property type="match status" value="1"/>
</dbReference>
<dbReference type="InterPro" id="IPR032821">
    <property type="entry name" value="PKS_assoc"/>
</dbReference>
<dbReference type="InterPro" id="IPR006162">
    <property type="entry name" value="Ppantetheine_attach_site"/>
</dbReference>
<dbReference type="SUPFAM" id="SSF47336">
    <property type="entry name" value="ACP-like"/>
    <property type="match status" value="1"/>
</dbReference>
<dbReference type="InterPro" id="IPR013154">
    <property type="entry name" value="ADH-like_N"/>
</dbReference>
<dbReference type="InterPro" id="IPR016039">
    <property type="entry name" value="Thiolase-like"/>
</dbReference>
<dbReference type="SMART" id="SM00822">
    <property type="entry name" value="PKS_KR"/>
    <property type="match status" value="1"/>
</dbReference>
<evidence type="ECO:0000313" key="12">
    <source>
        <dbReference type="EMBL" id="GAA4094836.1"/>
    </source>
</evidence>
<dbReference type="InterPro" id="IPR001227">
    <property type="entry name" value="Ac_transferase_dom_sf"/>
</dbReference>
<dbReference type="InterPro" id="IPR011032">
    <property type="entry name" value="GroES-like_sf"/>
</dbReference>
<sequence length="2756" mass="293734">MVPRREGRRMGDGRRRSGQAVAVVGVGCRLPGGITDLDGLWTALEQKADLVGEMPPDRFQAEWFVDESRPRVDRSYTRAGGFLGDVSGFDAAYFGISPKEAASMDPQQRLLLEMAVEALDDAGIDPERLAGTDTGVFVGVSDPAYGVLQALEPRGMGPYSMSGSALSIAANRLSYFFDLRGPSMSVDTACSSSLVAVERAYRALVDGTGRMMLAGGVNVLLSPGSYVGFSQASMLSPTGRCRAFSADGDGYVRAEGGGVVVLKRLADALADGDRIHAVIVGAGTNCDGRTVGLAMPSAGAQEALLRQVYDESGVDPDDVVYVEAHGTGTPVGDPIECRALGGALGRRRTGKPLPIGSVKSNFGHLEPASGMAGLCKALLVLRHRTIPASLHAERPNPDIDFDGLNLRVASQAIRLPVVDERSVVGINSFGFGGANAHVMLAPPPVTKECPPQHPQPPRDLPFVVSARTQEALRDALDRAAAHLDAVDESDFYDVAYTATRRRGLHRHRAVVLASSPVAAARGLRALAEPQGDPRGLPTAVGTAVGTGRVAFVFSGNGSQWAGMGADLLDDEVFRAAIQVVDVELTPRLGWSVLEELQLPPEQWRLSQTEVAQPLLFAVQVGVVKMLQAAGVRPGVVLGHSVGEVAAAYTAGALTLGQAAQVIAERGRAQSATRGMGRMAAVGLSEQRIRQTLPLFPGVEVAAVNTDRDVTVAGAPDALRRLGEHLGEQDVFFRELDLDYPFHSSAMEKVQEPLRQGLDGVTPGRARIPLISTVTGEPLNGPELDAGYWWRNVRHPVRFAAAVQRVLDDGFDVLVEVGPHPVLRTYLRRLTGRAPQARAAVVGTLRRDEPGPARLRHVTAELIAAGARLDWDRHFPGRGTVRDLPAYPWQRERHWIGRPQSWARRIGDGIVRHPLLGERQPVLEPTWHGWVETSVMPWVPDHRLGGLVVMPAAAYVEMAIAAGRSVLPETAEAVEVARVDISRAMVVPMAADADPLCVQTSLSTDTGVLTVASTDRQWQQPRENFRARVRPLLRPTPPRLDVAAIRERTGVYVDVADYYAKAAEGHMEWGPHFQVLTELWSGDGGEILGAYSCPSQRDEAYQVHPVLFDGALQAGVWWLVEGMRSGTAYMPAAIGAVRVWGRPKAEGLLYVRERSSGADEVCWDLTITDTEGNVAVEVERCRLRRVPVSQATAVARYRLELRAAPRTGAPGVTLWPLPGPRELVEEAAADIAALRTAWRELDYPSYTSKLEETFAHSLADALATLTSGRAGPLTMDDLLRTCREPHHRDMLRMAVPLLERHGLLHHDDDGVRLPPPRRDVADLHRELIAGGASFVAQTALTVRAGRRLTELLGGRCTAADVLTGGGGQELLEQVHDIGPISSFTNRIIRVLVERIVRRWPADRPLRVLEVGAGTGGTTATLLPVLPADRTRYLVTDVAEASLARLRQRAAGHDFVDVGTLDLNRDPLEQGCDPGGFDLVVAADVLHLAADLTATLRRLTCVLSPGGLLLAAEPHRPATLLPFLGLLPEFWTATDRDVRPRSPLLPRERWPRLLSEAGFTDTVLTGDDHEPARSDFSVLLAAAPRTPARTTREAPAVENTEALRGPADVEPEPHVQHATGTWLIAAEEDGQTLTEALGALLDERGAQVRRTTLRDDPQHWLAQVPADASSITFLLALGSTAESRPDATVELVTRRAAALRAIALAAEQLPDDRDVRLWLVTRPCGALPEPNLPNASVHPEDAATWGTARTLDNEHPHLAVRRLSLHPTGDPARDAARLAAELLHPGEDDEVVLTPNGRFVPRLVKIGERLPVRRAGGAYRLKVREPGLSSTLVWEQTPVPEPGPGQVLIETRALGLNYRDVMRAVNLLPSEAIEAVFGGHELGLECAGIVTAVGPDVSEFVPGDRVMASGPVGFTSHAVAETWATRAIPPRMTFTEAAALPLALGTVYHALVRLARLQPGETVLVHGGAGGVGFAALHYARLRGAQVIATAGTPAKRDLLRAVGVEYVLDSRSLRFAEQISDLTGGRGVDVVLNSLAGEAITRGLESLRHGGRFVELGKRDVFENKPLLLRALADNISLFVLDVGTLMWKDPELAAVDPGYVDLLSGDGESMPHTVYPASRVADAFTLMRHSRHIGKITISCDPADAPADVEPRRRPPRLDPDGTYLVTGGLSGFGAEIARWLARHGARHLALVGRRGAATPGASALLTELERLGATAHAHTADAADIDAMRGILDKLDADGHPLRGVVHAAMHLDDELLADLDDTRFAAVLHPKVAGAMVLDELTRDRPLDLFVLCSSITTVGNIRQAPYVAANLFLEALARRRRHDGRPAVAISLGALADTGVLAVGTQGQALAKLGIAPMPPGQALLALEDMLAEGSDVTMVGRCNWGRLRQILPSLHGPLLSLVLPPGSEQQVPGQSDLEVLAEMSPEQAHAFIAEQVTRQLADVLLLPADQISADTQLDEYGMDSLMAADLLTSVQQRYGIDIPPMEFIRSGGTVNGITQTILLRLGLPPTPDTTSPQPSPSTATPTAVSPPPPPASERIRQPLTAPTTDTASQQAPSRAAAAPTAASPSADTSPRLVSEGSRQPFTRAATDTASQQASPPSAAVPTAGRPPSVDASPRLVSEGSGQPLARAATDTASQHASPPSGAASTAASPSTDAPPRLVSEGSRQPFTRAATDTASQQASPPSGAAPTAGRPPSADALSQAAATALPEASSQRSSDAAARTREEATIPEPSPADDDQGHDGSSISAAPS</sequence>
<dbReference type="Proteomes" id="UP001500683">
    <property type="component" value="Unassembled WGS sequence"/>
</dbReference>
<dbReference type="Pfam" id="PF00107">
    <property type="entry name" value="ADH_zinc_N"/>
    <property type="match status" value="1"/>
</dbReference>
<evidence type="ECO:0000259" key="10">
    <source>
        <dbReference type="PROSITE" id="PS52004"/>
    </source>
</evidence>
<dbReference type="InterPro" id="IPR013149">
    <property type="entry name" value="ADH-like_C"/>
</dbReference>
<dbReference type="InterPro" id="IPR036291">
    <property type="entry name" value="NAD(P)-bd_dom_sf"/>
</dbReference>
<dbReference type="SUPFAM" id="SSF51735">
    <property type="entry name" value="NAD(P)-binding Rossmann-fold domains"/>
    <property type="match status" value="3"/>
</dbReference>
<dbReference type="InterPro" id="IPR020807">
    <property type="entry name" value="PKS_DH"/>
</dbReference>
<keyword evidence="6" id="KW-0012">Acyltransferase</keyword>
<dbReference type="SUPFAM" id="SSF50129">
    <property type="entry name" value="GroES-like"/>
    <property type="match status" value="1"/>
</dbReference>
<dbReference type="CDD" id="cd05195">
    <property type="entry name" value="enoyl_red"/>
    <property type="match status" value="1"/>
</dbReference>
<feature type="compositionally biased region" description="Low complexity" evidence="8">
    <location>
        <begin position="2681"/>
        <end position="2725"/>
    </location>
</feature>
<keyword evidence="2" id="KW-0597">Phosphoprotein</keyword>
<dbReference type="InterPro" id="IPR009081">
    <property type="entry name" value="PP-bd_ACP"/>
</dbReference>
<feature type="compositionally biased region" description="Low complexity" evidence="8">
    <location>
        <begin position="2644"/>
        <end position="2663"/>
    </location>
</feature>
<dbReference type="Pfam" id="PF00109">
    <property type="entry name" value="ketoacyl-synt"/>
    <property type="match status" value="1"/>
</dbReference>
<feature type="domain" description="PKS/mFAS DH" evidence="11">
    <location>
        <begin position="912"/>
        <end position="1191"/>
    </location>
</feature>
<dbReference type="InterPro" id="IPR014043">
    <property type="entry name" value="Acyl_transferase_dom"/>
</dbReference>
<feature type="compositionally biased region" description="Low complexity" evidence="8">
    <location>
        <begin position="2596"/>
        <end position="2611"/>
    </location>
</feature>
<feature type="compositionally biased region" description="Low complexity" evidence="8">
    <location>
        <begin position="2555"/>
        <end position="2579"/>
    </location>
</feature>
<dbReference type="EMBL" id="BAAAZG010000052">
    <property type="protein sequence ID" value="GAA4094836.1"/>
    <property type="molecule type" value="Genomic_DNA"/>
</dbReference>
<evidence type="ECO:0000256" key="7">
    <source>
        <dbReference type="PROSITE-ProRule" id="PRU01363"/>
    </source>
</evidence>
<feature type="region of interest" description="C-terminal hotdog fold" evidence="7">
    <location>
        <begin position="1049"/>
        <end position="1191"/>
    </location>
</feature>
<dbReference type="InterPro" id="IPR049551">
    <property type="entry name" value="PKS_DH_C"/>
</dbReference>
<dbReference type="Gene3D" id="3.30.70.3290">
    <property type="match status" value="1"/>
</dbReference>
<keyword evidence="3" id="KW-0808">Transferase</keyword>
<dbReference type="PANTHER" id="PTHR43775">
    <property type="entry name" value="FATTY ACID SYNTHASE"/>
    <property type="match status" value="1"/>
</dbReference>
<dbReference type="Pfam" id="PF16197">
    <property type="entry name" value="KAsynt_C_assoc"/>
    <property type="match status" value="1"/>
</dbReference>
<dbReference type="InterPro" id="IPR029063">
    <property type="entry name" value="SAM-dependent_MTases_sf"/>
</dbReference>
<dbReference type="SMART" id="SM00823">
    <property type="entry name" value="PKS_PP"/>
    <property type="match status" value="1"/>
</dbReference>
<gene>
    <name evidence="12" type="ORF">GCM10022214_67070</name>
</gene>
<keyword evidence="4" id="KW-0521">NADP</keyword>
<comment type="caution">
    <text evidence="12">The sequence shown here is derived from an EMBL/GenBank/DDBJ whole genome shotgun (WGS) entry which is preliminary data.</text>
</comment>
<name>A0ABP7WR64_9ACTN</name>
<feature type="compositionally biased region" description="Polar residues" evidence="8">
    <location>
        <begin position="2747"/>
        <end position="2756"/>
    </location>
</feature>
<feature type="domain" description="Carrier" evidence="9">
    <location>
        <begin position="2431"/>
        <end position="2509"/>
    </location>
</feature>
<evidence type="ECO:0000256" key="5">
    <source>
        <dbReference type="ARBA" id="ARBA00023268"/>
    </source>
</evidence>
<dbReference type="PANTHER" id="PTHR43775:SF37">
    <property type="entry name" value="SI:DKEY-61P9.11"/>
    <property type="match status" value="1"/>
</dbReference>
<evidence type="ECO:0000256" key="2">
    <source>
        <dbReference type="ARBA" id="ARBA00022553"/>
    </source>
</evidence>
<dbReference type="CDD" id="cd00833">
    <property type="entry name" value="PKS"/>
    <property type="match status" value="1"/>
</dbReference>
<dbReference type="InterPro" id="IPR018201">
    <property type="entry name" value="Ketoacyl_synth_AS"/>
</dbReference>
<dbReference type="SUPFAM" id="SSF53901">
    <property type="entry name" value="Thiolase-like"/>
    <property type="match status" value="1"/>
</dbReference>
<keyword evidence="13" id="KW-1185">Reference proteome</keyword>
<dbReference type="Gene3D" id="3.40.50.150">
    <property type="entry name" value="Vaccinia Virus protein VP39"/>
    <property type="match status" value="1"/>
</dbReference>
<dbReference type="Gene3D" id="3.40.50.720">
    <property type="entry name" value="NAD(P)-binding Rossmann-like Domain"/>
    <property type="match status" value="3"/>
</dbReference>
<dbReference type="InterPro" id="IPR013217">
    <property type="entry name" value="Methyltransf_12"/>
</dbReference>
<proteinExistence type="predicted"/>
<evidence type="ECO:0000259" key="11">
    <source>
        <dbReference type="PROSITE" id="PS52019"/>
    </source>
</evidence>
<feature type="domain" description="Ketosynthase family 3 (KS3)" evidence="10">
    <location>
        <begin position="18"/>
        <end position="442"/>
    </location>
</feature>
<dbReference type="InterPro" id="IPR049552">
    <property type="entry name" value="PKS_DH_N"/>
</dbReference>
<dbReference type="InterPro" id="IPR050091">
    <property type="entry name" value="PKS_NRPS_Biosynth_Enz"/>
</dbReference>